<comment type="caution">
    <text evidence="1">The sequence shown here is derived from an EMBL/GenBank/DDBJ whole genome shotgun (WGS) entry which is preliminary data.</text>
</comment>
<evidence type="ECO:0000313" key="2">
    <source>
        <dbReference type="Proteomes" id="UP001642540"/>
    </source>
</evidence>
<evidence type="ECO:0000313" key="1">
    <source>
        <dbReference type="EMBL" id="CAL8109995.1"/>
    </source>
</evidence>
<dbReference type="Proteomes" id="UP001642540">
    <property type="component" value="Unassembled WGS sequence"/>
</dbReference>
<name>A0ABP1QQ06_9HEXA</name>
<accession>A0ABP1QQ06</accession>
<sequence length="323" mass="36951">MMISECYSTKKSFQVWWLREQMVKKTYRRLVNMTAIPRRFFSKQAESGESNGQRKQHWSTLAVGLFGLGASAVIFSTADKDLVDASLITTAHCAIGDDCEEKKCDQSDCLRKQDREEELIAKANSELEKALRDTKPKAVEFTEAALTAYCDAIESIKLFMNKTYCAIEEESLESPRFEDVWCDVLDAAKKRCEAAKTAMEKGQCAWELLRRLREIIDNGKACKYTSCNPLLVTSEETMLCAEKELCGKKATMDLLLKESRVVEQYRNMVEEFRRDLKAEADSLIPSEDCKVTLTENEANMVFLHAYKKILRIQKEMNKEGKQC</sequence>
<dbReference type="EMBL" id="CAXLJM020000043">
    <property type="protein sequence ID" value="CAL8109995.1"/>
    <property type="molecule type" value="Genomic_DNA"/>
</dbReference>
<proteinExistence type="predicted"/>
<protein>
    <submittedName>
        <fullName evidence="1">Uncharacterized protein</fullName>
    </submittedName>
</protein>
<reference evidence="1 2" key="1">
    <citation type="submission" date="2024-08" db="EMBL/GenBank/DDBJ databases">
        <authorList>
            <person name="Cucini C."/>
            <person name="Frati F."/>
        </authorList>
    </citation>
    <scope>NUCLEOTIDE SEQUENCE [LARGE SCALE GENOMIC DNA]</scope>
</reference>
<organism evidence="1 2">
    <name type="scientific">Orchesella dallaii</name>
    <dbReference type="NCBI Taxonomy" id="48710"/>
    <lineage>
        <taxon>Eukaryota</taxon>
        <taxon>Metazoa</taxon>
        <taxon>Ecdysozoa</taxon>
        <taxon>Arthropoda</taxon>
        <taxon>Hexapoda</taxon>
        <taxon>Collembola</taxon>
        <taxon>Entomobryomorpha</taxon>
        <taxon>Entomobryoidea</taxon>
        <taxon>Orchesellidae</taxon>
        <taxon>Orchesellinae</taxon>
        <taxon>Orchesella</taxon>
    </lineage>
</organism>
<gene>
    <name evidence="1" type="ORF">ODALV1_LOCUS13882</name>
</gene>
<keyword evidence="2" id="KW-1185">Reference proteome</keyword>